<dbReference type="InterPro" id="IPR016166">
    <property type="entry name" value="FAD-bd_PCMH"/>
</dbReference>
<evidence type="ECO:0000256" key="4">
    <source>
        <dbReference type="ARBA" id="ARBA00023002"/>
    </source>
</evidence>
<dbReference type="EMBL" id="MU007027">
    <property type="protein sequence ID" value="KAF2432190.1"/>
    <property type="molecule type" value="Genomic_DNA"/>
</dbReference>
<name>A0A9P4NU03_9PEZI</name>
<proteinExistence type="inferred from homology"/>
<dbReference type="Pfam" id="PF01565">
    <property type="entry name" value="FAD_binding_4"/>
    <property type="match status" value="1"/>
</dbReference>
<gene>
    <name evidence="7" type="ORF">EJ08DRAFT_609392</name>
</gene>
<keyword evidence="5" id="KW-0732">Signal</keyword>
<reference evidence="7" key="1">
    <citation type="journal article" date="2020" name="Stud. Mycol.">
        <title>101 Dothideomycetes genomes: a test case for predicting lifestyles and emergence of pathogens.</title>
        <authorList>
            <person name="Haridas S."/>
            <person name="Albert R."/>
            <person name="Binder M."/>
            <person name="Bloem J."/>
            <person name="Labutti K."/>
            <person name="Salamov A."/>
            <person name="Andreopoulos B."/>
            <person name="Baker S."/>
            <person name="Barry K."/>
            <person name="Bills G."/>
            <person name="Bluhm B."/>
            <person name="Cannon C."/>
            <person name="Castanera R."/>
            <person name="Culley D."/>
            <person name="Daum C."/>
            <person name="Ezra D."/>
            <person name="Gonzalez J."/>
            <person name="Henrissat B."/>
            <person name="Kuo A."/>
            <person name="Liang C."/>
            <person name="Lipzen A."/>
            <person name="Lutzoni F."/>
            <person name="Magnuson J."/>
            <person name="Mondo S."/>
            <person name="Nolan M."/>
            <person name="Ohm R."/>
            <person name="Pangilinan J."/>
            <person name="Park H.-J."/>
            <person name="Ramirez L."/>
            <person name="Alfaro M."/>
            <person name="Sun H."/>
            <person name="Tritt A."/>
            <person name="Yoshinaga Y."/>
            <person name="Zwiers L.-H."/>
            <person name="Turgeon B."/>
            <person name="Goodwin S."/>
            <person name="Spatafora J."/>
            <person name="Crous P."/>
            <person name="Grigoriev I."/>
        </authorList>
    </citation>
    <scope>NUCLEOTIDE SEQUENCE</scope>
    <source>
        <strain evidence="7">CBS 130266</strain>
    </source>
</reference>
<evidence type="ECO:0000259" key="6">
    <source>
        <dbReference type="PROSITE" id="PS51387"/>
    </source>
</evidence>
<dbReference type="OrthoDB" id="2151789at2759"/>
<accession>A0A9P4NU03</accession>
<feature type="signal peptide" evidence="5">
    <location>
        <begin position="1"/>
        <end position="20"/>
    </location>
</feature>
<evidence type="ECO:0000256" key="5">
    <source>
        <dbReference type="SAM" id="SignalP"/>
    </source>
</evidence>
<organism evidence="7 8">
    <name type="scientific">Tothia fuscella</name>
    <dbReference type="NCBI Taxonomy" id="1048955"/>
    <lineage>
        <taxon>Eukaryota</taxon>
        <taxon>Fungi</taxon>
        <taxon>Dikarya</taxon>
        <taxon>Ascomycota</taxon>
        <taxon>Pezizomycotina</taxon>
        <taxon>Dothideomycetes</taxon>
        <taxon>Pleosporomycetidae</taxon>
        <taxon>Venturiales</taxon>
        <taxon>Cylindrosympodiaceae</taxon>
        <taxon>Tothia</taxon>
    </lineage>
</organism>
<protein>
    <submittedName>
        <fullName evidence="7">FAD-binding domain-containing protein</fullName>
    </submittedName>
</protein>
<dbReference type="AlphaFoldDB" id="A0A9P4NU03"/>
<evidence type="ECO:0000313" key="7">
    <source>
        <dbReference type="EMBL" id="KAF2432190.1"/>
    </source>
</evidence>
<dbReference type="PANTHER" id="PTHR42973">
    <property type="entry name" value="BINDING OXIDOREDUCTASE, PUTATIVE (AFU_ORTHOLOGUE AFUA_1G17690)-RELATED"/>
    <property type="match status" value="1"/>
</dbReference>
<dbReference type="PROSITE" id="PS51257">
    <property type="entry name" value="PROKAR_LIPOPROTEIN"/>
    <property type="match status" value="1"/>
</dbReference>
<keyword evidence="4" id="KW-0560">Oxidoreductase</keyword>
<dbReference type="InterPro" id="IPR036318">
    <property type="entry name" value="FAD-bd_PCMH-like_sf"/>
</dbReference>
<comment type="similarity">
    <text evidence="1">Belongs to the oxygen-dependent FAD-linked oxidoreductase family.</text>
</comment>
<dbReference type="Proteomes" id="UP000800235">
    <property type="component" value="Unassembled WGS sequence"/>
</dbReference>
<dbReference type="InterPro" id="IPR006094">
    <property type="entry name" value="Oxid_FAD_bind_N"/>
</dbReference>
<feature type="chain" id="PRO_5040501886" evidence="5">
    <location>
        <begin position="21"/>
        <end position="505"/>
    </location>
</feature>
<dbReference type="SUPFAM" id="SSF56176">
    <property type="entry name" value="FAD-binding/transporter-associated domain-like"/>
    <property type="match status" value="1"/>
</dbReference>
<feature type="domain" description="FAD-binding PCMH-type" evidence="6">
    <location>
        <begin position="65"/>
        <end position="237"/>
    </location>
</feature>
<dbReference type="Gene3D" id="3.30.465.10">
    <property type="match status" value="1"/>
</dbReference>
<comment type="caution">
    <text evidence="7">The sequence shown here is derived from an EMBL/GenBank/DDBJ whole genome shotgun (WGS) entry which is preliminary data.</text>
</comment>
<keyword evidence="2" id="KW-0285">Flavoprotein</keyword>
<keyword evidence="3" id="KW-0274">FAD</keyword>
<evidence type="ECO:0000256" key="1">
    <source>
        <dbReference type="ARBA" id="ARBA00005466"/>
    </source>
</evidence>
<dbReference type="GO" id="GO:0071949">
    <property type="term" value="F:FAD binding"/>
    <property type="evidence" value="ECO:0007669"/>
    <property type="project" value="InterPro"/>
</dbReference>
<evidence type="ECO:0000256" key="3">
    <source>
        <dbReference type="ARBA" id="ARBA00022827"/>
    </source>
</evidence>
<dbReference type="GO" id="GO:0016491">
    <property type="term" value="F:oxidoreductase activity"/>
    <property type="evidence" value="ECO:0007669"/>
    <property type="project" value="UniProtKB-KW"/>
</dbReference>
<evidence type="ECO:0000313" key="8">
    <source>
        <dbReference type="Proteomes" id="UP000800235"/>
    </source>
</evidence>
<sequence length="505" mass="54903">MARSWLFISLFSFFNSLAIGAVSPATITACKALEKALPNNVLYKVGATAQRYNIEQGDYWSVALSSLSPACIVQPTDAQQVSQAVKILNQNEDAKFAIKSGGHDPNPGQSAMDEGIVIALSHLNGTTYDPAKKVAYVKPGGHWWDVIGALDKQSVTVVGGRLGIVGVGGYLAQGGLSFLSAQYGMAADQIEEYEVVKADGSIVTVNMQSDKDLMIAMRGGGHMYGIITKFTLRTYPIGKVWGGYRIYTSGKGDAVHAAFHKFLGNAADPKAALIVNTSFATQGSIIHVVFFFYDGPKPPAGVFAGIEDIKPTFDFCSERTYNDLMIFNARGTDLLGFRASFRTITLPHVESDPGWYQEILGQYGNITLSYLKSHFVALTTVAMQAFPASIGKNSEARGGNAMGLTANDKTRFILEINTVWRDPKEDAEVYGMAKQLTDILDKKVANVRASSASKAETYLPYFMNDAAYDQDVFGSYKDAAKFKTLQEKADPNGFWRKQSQGFPMS</sequence>
<dbReference type="PANTHER" id="PTHR42973:SF13">
    <property type="entry name" value="FAD-BINDING PCMH-TYPE DOMAIN-CONTAINING PROTEIN"/>
    <property type="match status" value="1"/>
</dbReference>
<evidence type="ECO:0000256" key="2">
    <source>
        <dbReference type="ARBA" id="ARBA00022630"/>
    </source>
</evidence>
<keyword evidence="8" id="KW-1185">Reference proteome</keyword>
<dbReference type="InterPro" id="IPR050416">
    <property type="entry name" value="FAD-linked_Oxidoreductase"/>
</dbReference>
<dbReference type="InterPro" id="IPR016169">
    <property type="entry name" value="FAD-bd_PCMH_sub2"/>
</dbReference>
<dbReference type="PROSITE" id="PS51387">
    <property type="entry name" value="FAD_PCMH"/>
    <property type="match status" value="1"/>
</dbReference>